<feature type="transmembrane region" description="Helical" evidence="7">
    <location>
        <begin position="128"/>
        <end position="146"/>
    </location>
</feature>
<dbReference type="EMBL" id="QTUC01000001">
    <property type="protein sequence ID" value="REF36930.1"/>
    <property type="molecule type" value="Genomic_DNA"/>
</dbReference>
<dbReference type="InterPro" id="IPR035906">
    <property type="entry name" value="MetI-like_sf"/>
</dbReference>
<keyword evidence="4 7" id="KW-0812">Transmembrane</keyword>
<keyword evidence="5 7" id="KW-1133">Transmembrane helix</keyword>
<dbReference type="PANTHER" id="PTHR43744:SF13">
    <property type="entry name" value="SN-GLYCEROL-3-PHOSPHATE TRANSPORT INTEGRAL MEMBRANE PROTEIN ABC TRANSPORTER UGPE-RELATED"/>
    <property type="match status" value="1"/>
</dbReference>
<gene>
    <name evidence="9" type="ORF">DFJ64_2366</name>
</gene>
<feature type="transmembrane region" description="Helical" evidence="7">
    <location>
        <begin position="259"/>
        <end position="283"/>
    </location>
</feature>
<comment type="caution">
    <text evidence="9">The sequence shown here is derived from an EMBL/GenBank/DDBJ whole genome shotgun (WGS) entry which is preliminary data.</text>
</comment>
<comment type="similarity">
    <text evidence="7">Belongs to the binding-protein-dependent transport system permease family.</text>
</comment>
<dbReference type="SUPFAM" id="SSF161098">
    <property type="entry name" value="MetI-like"/>
    <property type="match status" value="1"/>
</dbReference>
<evidence type="ECO:0000256" key="6">
    <source>
        <dbReference type="ARBA" id="ARBA00023136"/>
    </source>
</evidence>
<accession>A0A3D9V9U7</accession>
<feature type="transmembrane region" description="Helical" evidence="7">
    <location>
        <begin position="97"/>
        <end position="121"/>
    </location>
</feature>
<organism evidence="9 10">
    <name type="scientific">Thermasporomyces composti</name>
    <dbReference type="NCBI Taxonomy" id="696763"/>
    <lineage>
        <taxon>Bacteria</taxon>
        <taxon>Bacillati</taxon>
        <taxon>Actinomycetota</taxon>
        <taxon>Actinomycetes</taxon>
        <taxon>Propionibacteriales</taxon>
        <taxon>Nocardioidaceae</taxon>
        <taxon>Thermasporomyces</taxon>
    </lineage>
</organism>
<dbReference type="PANTHER" id="PTHR43744">
    <property type="entry name" value="ABC TRANSPORTER PERMEASE PROTEIN MG189-RELATED-RELATED"/>
    <property type="match status" value="1"/>
</dbReference>
<keyword evidence="2 7" id="KW-0813">Transport</keyword>
<keyword evidence="6 7" id="KW-0472">Membrane</keyword>
<dbReference type="AlphaFoldDB" id="A0A3D9V9U7"/>
<evidence type="ECO:0000256" key="4">
    <source>
        <dbReference type="ARBA" id="ARBA00022692"/>
    </source>
</evidence>
<evidence type="ECO:0000313" key="10">
    <source>
        <dbReference type="Proteomes" id="UP000256485"/>
    </source>
</evidence>
<feature type="domain" description="ABC transmembrane type-1" evidence="8">
    <location>
        <begin position="93"/>
        <end position="283"/>
    </location>
</feature>
<dbReference type="GO" id="GO:0005886">
    <property type="term" value="C:plasma membrane"/>
    <property type="evidence" value="ECO:0007669"/>
    <property type="project" value="UniProtKB-SubCell"/>
</dbReference>
<evidence type="ECO:0000256" key="2">
    <source>
        <dbReference type="ARBA" id="ARBA00022448"/>
    </source>
</evidence>
<dbReference type="Proteomes" id="UP000256485">
    <property type="component" value="Unassembled WGS sequence"/>
</dbReference>
<dbReference type="RefSeq" id="WP_115850479.1">
    <property type="nucleotide sequence ID" value="NZ_QTUC01000001.1"/>
</dbReference>
<keyword evidence="3" id="KW-1003">Cell membrane</keyword>
<sequence>MSTATTVSTSPTTAAPAERKPTAGHVLGRVVLYLLLVLVAVVAILPVYWLISSSVKQSGDVHQFPPNWFPMPWTWELRNYVEAWNAAPFGRLYINSIVFAVVGTAGEIAVAILSAYAFAFLRFPAKNVVFMVFLGAMMVPGTVVLMPNYLTVASLGWVNSYAGLIVPGLGSVFAMFLLRQHMLTLPVEVTEAAKVDGAGHLRILWSVILPMSRPMVATVVIISLVQRWNEFIWPLIVTTTDTMRTLPVGLLMLKSDEGYVNYGVVMAASVFVVVPVLVVFFLAQRQIIAGLTAGATKG</sequence>
<reference evidence="9 10" key="1">
    <citation type="submission" date="2018-08" db="EMBL/GenBank/DDBJ databases">
        <title>Sequencing the genomes of 1000 actinobacteria strains.</title>
        <authorList>
            <person name="Klenk H.-P."/>
        </authorList>
    </citation>
    <scope>NUCLEOTIDE SEQUENCE [LARGE SCALE GENOMIC DNA]</scope>
    <source>
        <strain evidence="9 10">DSM 22891</strain>
    </source>
</reference>
<feature type="transmembrane region" description="Helical" evidence="7">
    <location>
        <begin position="158"/>
        <end position="178"/>
    </location>
</feature>
<feature type="transmembrane region" description="Helical" evidence="7">
    <location>
        <begin position="30"/>
        <end position="51"/>
    </location>
</feature>
<dbReference type="CDD" id="cd06261">
    <property type="entry name" value="TM_PBP2"/>
    <property type="match status" value="1"/>
</dbReference>
<evidence type="ECO:0000256" key="3">
    <source>
        <dbReference type="ARBA" id="ARBA00022475"/>
    </source>
</evidence>
<dbReference type="PROSITE" id="PS50928">
    <property type="entry name" value="ABC_TM1"/>
    <property type="match status" value="1"/>
</dbReference>
<protein>
    <submittedName>
        <fullName evidence="9">Carbohydrate ABC transporter membrane protein 2 (CUT1 family)</fullName>
    </submittedName>
</protein>
<evidence type="ECO:0000256" key="7">
    <source>
        <dbReference type="RuleBase" id="RU363032"/>
    </source>
</evidence>
<evidence type="ECO:0000256" key="5">
    <source>
        <dbReference type="ARBA" id="ARBA00022989"/>
    </source>
</evidence>
<evidence type="ECO:0000259" key="8">
    <source>
        <dbReference type="PROSITE" id="PS50928"/>
    </source>
</evidence>
<evidence type="ECO:0000313" key="9">
    <source>
        <dbReference type="EMBL" id="REF36930.1"/>
    </source>
</evidence>
<feature type="transmembrane region" description="Helical" evidence="7">
    <location>
        <begin position="203"/>
        <end position="225"/>
    </location>
</feature>
<comment type="subcellular location">
    <subcellularLocation>
        <location evidence="1 7">Cell membrane</location>
        <topology evidence="1 7">Multi-pass membrane protein</topology>
    </subcellularLocation>
</comment>
<dbReference type="OrthoDB" id="61122at2"/>
<dbReference type="InterPro" id="IPR000515">
    <property type="entry name" value="MetI-like"/>
</dbReference>
<dbReference type="GO" id="GO:0055085">
    <property type="term" value="P:transmembrane transport"/>
    <property type="evidence" value="ECO:0007669"/>
    <property type="project" value="InterPro"/>
</dbReference>
<proteinExistence type="inferred from homology"/>
<dbReference type="Pfam" id="PF00528">
    <property type="entry name" value="BPD_transp_1"/>
    <property type="match status" value="1"/>
</dbReference>
<keyword evidence="10" id="KW-1185">Reference proteome</keyword>
<evidence type="ECO:0000256" key="1">
    <source>
        <dbReference type="ARBA" id="ARBA00004651"/>
    </source>
</evidence>
<dbReference type="Gene3D" id="1.10.3720.10">
    <property type="entry name" value="MetI-like"/>
    <property type="match status" value="1"/>
</dbReference>
<name>A0A3D9V9U7_THECX</name>